<comment type="caution">
    <text evidence="3">The sequence shown here is derived from an EMBL/GenBank/DDBJ whole genome shotgun (WGS) entry which is preliminary data.</text>
</comment>
<feature type="transmembrane region" description="Helical" evidence="1">
    <location>
        <begin position="35"/>
        <end position="59"/>
    </location>
</feature>
<keyword evidence="1" id="KW-0472">Membrane</keyword>
<keyword evidence="4" id="KW-1185">Reference proteome</keyword>
<evidence type="ECO:0000313" key="3">
    <source>
        <dbReference type="EMBL" id="KYG81760.1"/>
    </source>
</evidence>
<dbReference type="CDD" id="cd07302">
    <property type="entry name" value="CHD"/>
    <property type="match status" value="1"/>
</dbReference>
<dbReference type="PANTHER" id="PTHR43081:SF1">
    <property type="entry name" value="ADENYLATE CYCLASE, TERMINAL-DIFFERENTIATION SPECIFIC"/>
    <property type="match status" value="1"/>
</dbReference>
<organism evidence="3 4">
    <name type="scientific">Roseivirga ehrenbergii (strain DSM 102268 / JCM 13514 / KCTC 12282 / NCIMB 14502 / KMM 6017)</name>
    <dbReference type="NCBI Taxonomy" id="279360"/>
    <lineage>
        <taxon>Bacteria</taxon>
        <taxon>Pseudomonadati</taxon>
        <taxon>Bacteroidota</taxon>
        <taxon>Cytophagia</taxon>
        <taxon>Cytophagales</taxon>
        <taxon>Roseivirgaceae</taxon>
        <taxon>Roseivirga</taxon>
    </lineage>
</organism>
<evidence type="ECO:0000259" key="2">
    <source>
        <dbReference type="PROSITE" id="PS50125"/>
    </source>
</evidence>
<dbReference type="GO" id="GO:0009190">
    <property type="term" value="P:cyclic nucleotide biosynthetic process"/>
    <property type="evidence" value="ECO:0007669"/>
    <property type="project" value="InterPro"/>
</dbReference>
<dbReference type="Gene3D" id="3.30.70.1230">
    <property type="entry name" value="Nucleotide cyclase"/>
    <property type="match status" value="1"/>
</dbReference>
<keyword evidence="1" id="KW-1133">Transmembrane helix</keyword>
<dbReference type="Proteomes" id="UP000075583">
    <property type="component" value="Unassembled WGS sequence"/>
</dbReference>
<dbReference type="EMBL" id="LQZQ01000002">
    <property type="protein sequence ID" value="KYG81760.1"/>
    <property type="molecule type" value="Genomic_DNA"/>
</dbReference>
<feature type="domain" description="Guanylate cyclase" evidence="2">
    <location>
        <begin position="166"/>
        <end position="295"/>
    </location>
</feature>
<sequence>MIWLITGWVFLLIESAATGNQNLNPEEVITLSPKVFVFASITITVVGLLVGIAEVMLLHKLFDRYSLSTKILLKFAFYLSSLFLVVVILYPLAASIELNLSPLDKQVWLKFKKYLLSIVFLSNIVQISFSLILSLLYAAVSDHLGHNVLLNFFSGKYHKPIKEQRIFMFLDMRSSTSIAEKLGHEKYFELLKMYYQAMARPIIDHEGTVYQYIGDEVVVTWKKEVGLNNANCIACFFAIQKSIQSLKDKFQSQFGLVPSFKGGLHLGEVTIGEVGALKKEIVFTGDVLNTTARIQSLCNEYKHDLIISGDLKLNLNSYQAFKFTSLASLNLRGKSELTELYAVNLPKPNLLL</sequence>
<dbReference type="PANTHER" id="PTHR43081">
    <property type="entry name" value="ADENYLATE CYCLASE, TERMINAL-DIFFERENTIATION SPECIFIC-RELATED"/>
    <property type="match status" value="1"/>
</dbReference>
<dbReference type="InterPro" id="IPR001054">
    <property type="entry name" value="A/G_cyclase"/>
</dbReference>
<dbReference type="AlphaFoldDB" id="A0A150XSP1"/>
<feature type="transmembrane region" description="Helical" evidence="1">
    <location>
        <begin position="114"/>
        <end position="140"/>
    </location>
</feature>
<accession>A0A150XSP1</accession>
<evidence type="ECO:0000313" key="4">
    <source>
        <dbReference type="Proteomes" id="UP000075583"/>
    </source>
</evidence>
<dbReference type="GO" id="GO:0004016">
    <property type="term" value="F:adenylate cyclase activity"/>
    <property type="evidence" value="ECO:0007669"/>
    <property type="project" value="UniProtKB-ARBA"/>
</dbReference>
<dbReference type="STRING" id="279360.MB14_14075"/>
<name>A0A150XSP1_ROSEK</name>
<proteinExistence type="predicted"/>
<dbReference type="GO" id="GO:0035556">
    <property type="term" value="P:intracellular signal transduction"/>
    <property type="evidence" value="ECO:0007669"/>
    <property type="project" value="InterPro"/>
</dbReference>
<dbReference type="InterPro" id="IPR029787">
    <property type="entry name" value="Nucleotide_cyclase"/>
</dbReference>
<dbReference type="PROSITE" id="PS50125">
    <property type="entry name" value="GUANYLATE_CYCLASE_2"/>
    <property type="match status" value="1"/>
</dbReference>
<protein>
    <submittedName>
        <fullName evidence="3">Adenylate cyclase</fullName>
    </submittedName>
</protein>
<evidence type="ECO:0000256" key="1">
    <source>
        <dbReference type="SAM" id="Phobius"/>
    </source>
</evidence>
<dbReference type="Pfam" id="PF00211">
    <property type="entry name" value="Guanylate_cyc"/>
    <property type="match status" value="1"/>
</dbReference>
<feature type="transmembrane region" description="Helical" evidence="1">
    <location>
        <begin position="71"/>
        <end position="94"/>
    </location>
</feature>
<dbReference type="InterPro" id="IPR050697">
    <property type="entry name" value="Adenylyl/Guanylyl_Cyclase_3/4"/>
</dbReference>
<dbReference type="SUPFAM" id="SSF55073">
    <property type="entry name" value="Nucleotide cyclase"/>
    <property type="match status" value="1"/>
</dbReference>
<gene>
    <name evidence="3" type="ORF">MB14_14075</name>
</gene>
<reference evidence="3" key="1">
    <citation type="submission" date="2016-01" db="EMBL/GenBank/DDBJ databases">
        <title>Genome sequencing of Roseivirga ehrenbergii KMM 6017.</title>
        <authorList>
            <person name="Selvaratnam C."/>
            <person name="Thevarajoo S."/>
            <person name="Goh K.M."/>
            <person name="Ee R."/>
            <person name="Chan K.-G."/>
            <person name="Chong C.S."/>
        </authorList>
    </citation>
    <scope>NUCLEOTIDE SEQUENCE [LARGE SCALE GENOMIC DNA]</scope>
    <source>
        <strain evidence="3">KMM 6017</strain>
    </source>
</reference>
<keyword evidence="1" id="KW-0812">Transmembrane</keyword>